<protein>
    <submittedName>
        <fullName evidence="1">Uncharacterized protein</fullName>
    </submittedName>
</protein>
<evidence type="ECO:0000313" key="1">
    <source>
        <dbReference type="EMBL" id="JAD48194.1"/>
    </source>
</evidence>
<accession>A0A0A9A949</accession>
<sequence length="22" mass="2444">MPANCYIRVTSTTLLVSNTVIF</sequence>
<reference evidence="1" key="1">
    <citation type="submission" date="2014-09" db="EMBL/GenBank/DDBJ databases">
        <authorList>
            <person name="Magalhaes I.L.F."/>
            <person name="Oliveira U."/>
            <person name="Santos F.R."/>
            <person name="Vidigal T.H.D.A."/>
            <person name="Brescovit A.D."/>
            <person name="Santos A.J."/>
        </authorList>
    </citation>
    <scope>NUCLEOTIDE SEQUENCE</scope>
    <source>
        <tissue evidence="1">Shoot tissue taken approximately 20 cm above the soil surface</tissue>
    </source>
</reference>
<organism evidence="1">
    <name type="scientific">Arundo donax</name>
    <name type="common">Giant reed</name>
    <name type="synonym">Donax arundinaceus</name>
    <dbReference type="NCBI Taxonomy" id="35708"/>
    <lineage>
        <taxon>Eukaryota</taxon>
        <taxon>Viridiplantae</taxon>
        <taxon>Streptophyta</taxon>
        <taxon>Embryophyta</taxon>
        <taxon>Tracheophyta</taxon>
        <taxon>Spermatophyta</taxon>
        <taxon>Magnoliopsida</taxon>
        <taxon>Liliopsida</taxon>
        <taxon>Poales</taxon>
        <taxon>Poaceae</taxon>
        <taxon>PACMAD clade</taxon>
        <taxon>Arundinoideae</taxon>
        <taxon>Arundineae</taxon>
        <taxon>Arundo</taxon>
    </lineage>
</organism>
<proteinExistence type="predicted"/>
<reference evidence="1" key="2">
    <citation type="journal article" date="2015" name="Data Brief">
        <title>Shoot transcriptome of the giant reed, Arundo donax.</title>
        <authorList>
            <person name="Barrero R.A."/>
            <person name="Guerrero F.D."/>
            <person name="Moolhuijzen P."/>
            <person name="Goolsby J.A."/>
            <person name="Tidwell J."/>
            <person name="Bellgard S.E."/>
            <person name="Bellgard M.I."/>
        </authorList>
    </citation>
    <scope>NUCLEOTIDE SEQUENCE</scope>
    <source>
        <tissue evidence="1">Shoot tissue taken approximately 20 cm above the soil surface</tissue>
    </source>
</reference>
<dbReference type="EMBL" id="GBRH01249701">
    <property type="protein sequence ID" value="JAD48194.1"/>
    <property type="molecule type" value="Transcribed_RNA"/>
</dbReference>
<dbReference type="AlphaFoldDB" id="A0A0A9A949"/>
<name>A0A0A9A949_ARUDO</name>